<sequence length="919" mass="101953">MNDIDTKQSQAVDLSSTPVSSLPSELEGATITIIDEQVVGNVEEIKNQQDNDEAATLSISQDEFSDAIDDTNEKTAQDLSNVISALQGTVMANLPTKQEPLVFKNEEQVQVEVDNVLDTIPEVEINDLGSSLIKPEESSPTKKEDSVMDKEDDIKANIDIPLNDEETVIELGGEEDITAGSEPDSPRPRAASMSDLKIATHFEQIRNSIDVPAGQNMADFVTPPTPGLAPPSMLSAELGDQNDDDNDDDLHPTKSESAQISTSTSKDGSINGTPASTTTSTTNVISLSNIDFSTVRPNHLTPRAQEKFDEDMLTGMNCFFNNKFSEAKGIFEKRAKEDPLYALGLGSMAFIKAITSYNPKDVESALANLTETYLFANAQIEAASAKKPLKDTVSHYITNLMGSNSTHLPTNTSALSKYELQDLQFMPNGALRAHVIKAECGLLMAIIYLSMETVVGYLKAGLNLRRAYNSYSLVWQEYKRMGQNFNKYMDQDTISAIQFGIGSVHLLLSSLPPKILKIVSAFGWTADKHLGFALLKLCLEGKRIRSPLASLMLLSYYVILTSYAPQVLTRELIQPAIECLLDAQQSYPNSAFFLFFAGRVSRLARNLPLSTQSFVYTFEVSQGDWAETTIGHLATFEIAFNSAMGLDWASAAVRALELQSKYNSPAFLKYFYGACMEMLGNRTEAILAFAEAPGLIDKKRKSQPELYLMNRVAFFEISGYQDLDFSLPALEILYTWNAFPCMAPNTLEKCLEIIETTLESIYEREKLEYDIRTVELVPSTSTPDYYDQRGTLLLMKAAVLNALNKYTEGIVHLNWIIDNKDKFKHTNWIVPFAYWESGNICWGTEEYKRARALWESTLAFSGYDFEYRLATRLNLAIQHAVELGVPETVIPKADKGKTTHGRKRMSIVPSKSTSSIISS</sequence>
<feature type="compositionally biased region" description="Low complexity" evidence="1">
    <location>
        <begin position="906"/>
        <end position="919"/>
    </location>
</feature>
<feature type="region of interest" description="Disordered" evidence="1">
    <location>
        <begin position="215"/>
        <end position="280"/>
    </location>
</feature>
<proteinExistence type="predicted"/>
<dbReference type="PANTHER" id="PTHR31859:SF1">
    <property type="entry name" value="TETRATRICOPEPTIDE REPEAT PROTEIN 39C"/>
    <property type="match status" value="1"/>
</dbReference>
<feature type="region of interest" description="Disordered" evidence="1">
    <location>
        <begin position="892"/>
        <end position="919"/>
    </location>
</feature>
<feature type="region of interest" description="Disordered" evidence="1">
    <location>
        <begin position="47"/>
        <end position="73"/>
    </location>
</feature>
<organism evidence="2 3">
    <name type="scientific">Mucor plumbeus</name>
    <dbReference type="NCBI Taxonomy" id="97098"/>
    <lineage>
        <taxon>Eukaryota</taxon>
        <taxon>Fungi</taxon>
        <taxon>Fungi incertae sedis</taxon>
        <taxon>Mucoromycota</taxon>
        <taxon>Mucoromycotina</taxon>
        <taxon>Mucoromycetes</taxon>
        <taxon>Mucorales</taxon>
        <taxon>Mucorineae</taxon>
        <taxon>Mucoraceae</taxon>
        <taxon>Mucor</taxon>
    </lineage>
</organism>
<evidence type="ECO:0000313" key="2">
    <source>
        <dbReference type="EMBL" id="KAG2189862.1"/>
    </source>
</evidence>
<evidence type="ECO:0000313" key="3">
    <source>
        <dbReference type="Proteomes" id="UP000650833"/>
    </source>
</evidence>
<dbReference type="InterPro" id="IPR019412">
    <property type="entry name" value="IML2/TPR_39"/>
</dbReference>
<protein>
    <recommendedName>
        <fullName evidence="4">Tetratricopeptide repeat protein 39B</fullName>
    </recommendedName>
</protein>
<gene>
    <name evidence="2" type="ORF">INT46_009586</name>
</gene>
<name>A0A8H7UQ15_9FUNG</name>
<dbReference type="OrthoDB" id="43460at2759"/>
<evidence type="ECO:0008006" key="4">
    <source>
        <dbReference type="Google" id="ProtNLM"/>
    </source>
</evidence>
<feature type="compositionally biased region" description="Basic and acidic residues" evidence="1">
    <location>
        <begin position="134"/>
        <end position="156"/>
    </location>
</feature>
<reference evidence="2" key="1">
    <citation type="submission" date="2020-12" db="EMBL/GenBank/DDBJ databases">
        <title>Metabolic potential, ecology and presence of endohyphal bacteria is reflected in genomic diversity of Mucoromycotina.</title>
        <authorList>
            <person name="Muszewska A."/>
            <person name="Okrasinska A."/>
            <person name="Steczkiewicz K."/>
            <person name="Drgas O."/>
            <person name="Orlowska M."/>
            <person name="Perlinska-Lenart U."/>
            <person name="Aleksandrzak-Piekarczyk T."/>
            <person name="Szatraj K."/>
            <person name="Zielenkiewicz U."/>
            <person name="Pilsyk S."/>
            <person name="Malc E."/>
            <person name="Mieczkowski P."/>
            <person name="Kruszewska J.S."/>
            <person name="Biernat P."/>
            <person name="Pawlowska J."/>
        </authorList>
    </citation>
    <scope>NUCLEOTIDE SEQUENCE</scope>
    <source>
        <strain evidence="2">CBS 226.32</strain>
    </source>
</reference>
<dbReference type="EMBL" id="JAEPRC010001146">
    <property type="protein sequence ID" value="KAG2189862.1"/>
    <property type="molecule type" value="Genomic_DNA"/>
</dbReference>
<accession>A0A8H7UQ15</accession>
<evidence type="ECO:0000256" key="1">
    <source>
        <dbReference type="SAM" id="MobiDB-lite"/>
    </source>
</evidence>
<dbReference type="AlphaFoldDB" id="A0A8H7UQ15"/>
<keyword evidence="3" id="KW-1185">Reference proteome</keyword>
<dbReference type="Pfam" id="PF10300">
    <property type="entry name" value="Iml2-TPR_39"/>
    <property type="match status" value="1"/>
</dbReference>
<dbReference type="Proteomes" id="UP000650833">
    <property type="component" value="Unassembled WGS sequence"/>
</dbReference>
<comment type="caution">
    <text evidence="2">The sequence shown here is derived from an EMBL/GenBank/DDBJ whole genome shotgun (WGS) entry which is preliminary data.</text>
</comment>
<feature type="compositionally biased region" description="Polar residues" evidence="1">
    <location>
        <begin position="7"/>
        <end position="22"/>
    </location>
</feature>
<dbReference type="PANTHER" id="PTHR31859">
    <property type="entry name" value="TETRATRICOPEPTIDE REPEAT PROTEIN 39 FAMILY MEMBER"/>
    <property type="match status" value="1"/>
</dbReference>
<feature type="region of interest" description="Disordered" evidence="1">
    <location>
        <begin position="1"/>
        <end position="22"/>
    </location>
</feature>
<feature type="compositionally biased region" description="Polar residues" evidence="1">
    <location>
        <begin position="255"/>
        <end position="275"/>
    </location>
</feature>
<feature type="region of interest" description="Disordered" evidence="1">
    <location>
        <begin position="128"/>
        <end position="165"/>
    </location>
</feature>